<dbReference type="InterPro" id="IPR011032">
    <property type="entry name" value="GroES-like_sf"/>
</dbReference>
<evidence type="ECO:0000313" key="2">
    <source>
        <dbReference type="EMBL" id="RJP60413.1"/>
    </source>
</evidence>
<comment type="caution">
    <text evidence="2">The sequence shown here is derived from an EMBL/GenBank/DDBJ whole genome shotgun (WGS) entry which is preliminary data.</text>
</comment>
<accession>A0A3A4R6Y0</accession>
<feature type="domain" description="Enoyl reductase (ER)" evidence="1">
    <location>
        <begin position="10"/>
        <end position="343"/>
    </location>
</feature>
<dbReference type="SMART" id="SM00829">
    <property type="entry name" value="PKS_ER"/>
    <property type="match status" value="1"/>
</dbReference>
<dbReference type="SUPFAM" id="SSF50129">
    <property type="entry name" value="GroES-like"/>
    <property type="match status" value="1"/>
</dbReference>
<protein>
    <submittedName>
        <fullName evidence="2">Alcohol dehydrogenase</fullName>
    </submittedName>
</protein>
<dbReference type="InterPro" id="IPR052711">
    <property type="entry name" value="Zinc_ADH-like"/>
</dbReference>
<dbReference type="Proteomes" id="UP000266426">
    <property type="component" value="Unassembled WGS sequence"/>
</dbReference>
<gene>
    <name evidence="2" type="ORF">C4541_04105</name>
</gene>
<sequence length="345" mass="37028">MKACFIKRYGDPSVINTGSLPDPVCSPDEVIIETKATALNHLDIWVRMGRPGNALTFPHILGSDLSGVIREIGLSVGELHNLRVGDEVIIYPGTYCGICSACRRGEHSLCTYYGLMGLTRQGTFSQYAAVPAANVLKKPEHLSFEESAAFPLTYLTAWRMLFTQGKLSPGQIVLIHGIGGGVALASLQLALSAGAHVIVTSSSDAKLEKASIIGAHATINYKEDTIADWIADYTESAGVDLIIDAVGAETMKSNLNIIKKGGTIVLCGVTTGPEAMLDLRSLYWKQIALHGSTMGSISELQQVLKTINTNAMKPVIDSIHTMDDVITATERMEKGKQFGKIILVP</sequence>
<proteinExistence type="predicted"/>
<dbReference type="InterPro" id="IPR013154">
    <property type="entry name" value="ADH-like_N"/>
</dbReference>
<dbReference type="PANTHER" id="PTHR45033:SF3">
    <property type="entry name" value="DEHYDROGENASE, PUTATIVE (AFU_ORTHOLOGUE AFUA_2G13270)-RELATED"/>
    <property type="match status" value="1"/>
</dbReference>
<dbReference type="Pfam" id="PF00107">
    <property type="entry name" value="ADH_zinc_N"/>
    <property type="match status" value="1"/>
</dbReference>
<dbReference type="Gene3D" id="3.40.50.720">
    <property type="entry name" value="NAD(P)-binding Rossmann-like Domain"/>
    <property type="match status" value="1"/>
</dbReference>
<reference evidence="2 3" key="1">
    <citation type="journal article" date="2017" name="ISME J.">
        <title>Energy and carbon metabolisms in a deep terrestrial subsurface fluid microbial community.</title>
        <authorList>
            <person name="Momper L."/>
            <person name="Jungbluth S.P."/>
            <person name="Lee M.D."/>
            <person name="Amend J.P."/>
        </authorList>
    </citation>
    <scope>NUCLEOTIDE SEQUENCE [LARGE SCALE GENOMIC DNA]</scope>
    <source>
        <strain evidence="2">SURF_26</strain>
    </source>
</reference>
<dbReference type="Pfam" id="PF08240">
    <property type="entry name" value="ADH_N"/>
    <property type="match status" value="1"/>
</dbReference>
<organism evidence="2 3">
    <name type="scientific">Candidatus Auribacter fodinae</name>
    <dbReference type="NCBI Taxonomy" id="2093366"/>
    <lineage>
        <taxon>Bacteria</taxon>
        <taxon>Pseudomonadati</taxon>
        <taxon>Candidatus Auribacterota</taxon>
        <taxon>Candidatus Auribacteria</taxon>
        <taxon>Candidatus Auribacterales</taxon>
        <taxon>Candidatus Auribacteraceae</taxon>
        <taxon>Candidatus Auribacter</taxon>
    </lineage>
</organism>
<evidence type="ECO:0000259" key="1">
    <source>
        <dbReference type="SMART" id="SM00829"/>
    </source>
</evidence>
<dbReference type="AlphaFoldDB" id="A0A3A4R6Y0"/>
<dbReference type="GO" id="GO:0016491">
    <property type="term" value="F:oxidoreductase activity"/>
    <property type="evidence" value="ECO:0007669"/>
    <property type="project" value="InterPro"/>
</dbReference>
<dbReference type="InterPro" id="IPR013149">
    <property type="entry name" value="ADH-like_C"/>
</dbReference>
<dbReference type="SUPFAM" id="SSF51735">
    <property type="entry name" value="NAD(P)-binding Rossmann-fold domains"/>
    <property type="match status" value="1"/>
</dbReference>
<dbReference type="Gene3D" id="3.90.180.10">
    <property type="entry name" value="Medium-chain alcohol dehydrogenases, catalytic domain"/>
    <property type="match status" value="1"/>
</dbReference>
<name>A0A3A4R6Y0_9BACT</name>
<dbReference type="InterPro" id="IPR020843">
    <property type="entry name" value="ER"/>
</dbReference>
<dbReference type="PANTHER" id="PTHR45033">
    <property type="match status" value="1"/>
</dbReference>
<dbReference type="InterPro" id="IPR036291">
    <property type="entry name" value="NAD(P)-bd_dom_sf"/>
</dbReference>
<dbReference type="EMBL" id="QZJZ01000030">
    <property type="protein sequence ID" value="RJP60413.1"/>
    <property type="molecule type" value="Genomic_DNA"/>
</dbReference>
<evidence type="ECO:0000313" key="3">
    <source>
        <dbReference type="Proteomes" id="UP000266426"/>
    </source>
</evidence>